<dbReference type="Proteomes" id="UP000648908">
    <property type="component" value="Unassembled WGS sequence"/>
</dbReference>
<dbReference type="AlphaFoldDB" id="A0A8K0VGQ3"/>
<feature type="chain" id="PRO_5035450743" evidence="2">
    <location>
        <begin position="32"/>
        <end position="190"/>
    </location>
</feature>
<dbReference type="EMBL" id="JAESVN010000012">
    <property type="protein sequence ID" value="MBL4919092.1"/>
    <property type="molecule type" value="Genomic_DNA"/>
</dbReference>
<feature type="compositionally biased region" description="Basic and acidic residues" evidence="1">
    <location>
        <begin position="60"/>
        <end position="80"/>
    </location>
</feature>
<organism evidence="3 4">
    <name type="scientific">Szabonella alba</name>
    <dbReference type="NCBI Taxonomy" id="2804194"/>
    <lineage>
        <taxon>Bacteria</taxon>
        <taxon>Pseudomonadati</taxon>
        <taxon>Pseudomonadota</taxon>
        <taxon>Alphaproteobacteria</taxon>
        <taxon>Rhodobacterales</taxon>
        <taxon>Paracoccaceae</taxon>
        <taxon>Szabonella</taxon>
    </lineage>
</organism>
<dbReference type="InterPro" id="IPR006311">
    <property type="entry name" value="TAT_signal"/>
</dbReference>
<keyword evidence="2" id="KW-0732">Signal</keyword>
<evidence type="ECO:0000313" key="3">
    <source>
        <dbReference type="EMBL" id="MBL4919092.1"/>
    </source>
</evidence>
<accession>A0A8K0VGQ3</accession>
<sequence length="190" mass="21345">MLTENSPNLRRFLVTVAAVVTAFALMTAAAALPTRAAGADPVQPALAGAMDLRLKAVEVDHRDRDRDRPGLHRRDGRGEVRGVPARPPHVRSPHIRPPQFRPPHAHRPHMQPPRPHRPRAIVLPANCEARTSGRHGPRMVYLARCLQQAGIQRDLPRRCEMPVLLRGRNVLAYDRHCLIEAGFRPQGFFR</sequence>
<feature type="signal peptide" evidence="2">
    <location>
        <begin position="1"/>
        <end position="31"/>
    </location>
</feature>
<proteinExistence type="predicted"/>
<keyword evidence="4" id="KW-1185">Reference proteome</keyword>
<evidence type="ECO:0000256" key="2">
    <source>
        <dbReference type="SAM" id="SignalP"/>
    </source>
</evidence>
<dbReference type="RefSeq" id="WP_202690071.1">
    <property type="nucleotide sequence ID" value="NZ_JAESVN010000012.1"/>
</dbReference>
<reference evidence="3" key="1">
    <citation type="submission" date="2021-01" db="EMBL/GenBank/DDBJ databases">
        <title>Tabrizicola alba sp. nov. a motile alkaliphilic bacterium isolated from a soda lake.</title>
        <authorList>
            <person name="Szuroczki S."/>
            <person name="Abbaszade G."/>
            <person name="Schumann P."/>
            <person name="Toth E."/>
        </authorList>
    </citation>
    <scope>NUCLEOTIDE SEQUENCE</scope>
    <source>
        <strain evidence="3">DMG-N-6</strain>
    </source>
</reference>
<name>A0A8K0VGQ3_9RHOB</name>
<comment type="caution">
    <text evidence="3">The sequence shown here is derived from an EMBL/GenBank/DDBJ whole genome shotgun (WGS) entry which is preliminary data.</text>
</comment>
<feature type="compositionally biased region" description="Basic residues" evidence="1">
    <location>
        <begin position="103"/>
        <end position="117"/>
    </location>
</feature>
<protein>
    <submittedName>
        <fullName evidence="3">Uncharacterized protein</fullName>
    </submittedName>
</protein>
<feature type="region of interest" description="Disordered" evidence="1">
    <location>
        <begin position="60"/>
        <end position="117"/>
    </location>
</feature>
<gene>
    <name evidence="3" type="ORF">JL811_17860</name>
</gene>
<dbReference type="PROSITE" id="PS51318">
    <property type="entry name" value="TAT"/>
    <property type="match status" value="1"/>
</dbReference>
<evidence type="ECO:0000313" key="4">
    <source>
        <dbReference type="Proteomes" id="UP000648908"/>
    </source>
</evidence>
<evidence type="ECO:0000256" key="1">
    <source>
        <dbReference type="SAM" id="MobiDB-lite"/>
    </source>
</evidence>